<keyword evidence="3" id="KW-0964">Secreted</keyword>
<evidence type="ECO:0000256" key="10">
    <source>
        <dbReference type="ARBA" id="ARBA00055929"/>
    </source>
</evidence>
<dbReference type="FunFam" id="3.20.20.80:FF:000023">
    <property type="entry name" value="heparanase-like protein 3"/>
    <property type="match status" value="1"/>
</dbReference>
<dbReference type="AlphaFoldDB" id="A0AAX6GSK3"/>
<evidence type="ECO:0000256" key="11">
    <source>
        <dbReference type="SAM" id="SignalP"/>
    </source>
</evidence>
<evidence type="ECO:0000256" key="5">
    <source>
        <dbReference type="ARBA" id="ARBA00022801"/>
    </source>
</evidence>
<dbReference type="EMBL" id="JANAVB010016800">
    <property type="protein sequence ID" value="KAJ6831315.1"/>
    <property type="molecule type" value="Genomic_DNA"/>
</dbReference>
<proteinExistence type="inferred from homology"/>
<keyword evidence="7" id="KW-0325">Glycoprotein</keyword>
<name>A0AAX6GSK3_IRIPA</name>
<comment type="caution">
    <text evidence="12">The sequence shown here is derived from an EMBL/GenBank/DDBJ whole genome shotgun (WGS) entry which is preliminary data.</text>
</comment>
<dbReference type="Pfam" id="PF03662">
    <property type="entry name" value="Glyco_hydro_79n"/>
    <property type="match status" value="1"/>
</dbReference>
<dbReference type="InterPro" id="IPR005199">
    <property type="entry name" value="Glyco_hydro_79"/>
</dbReference>
<dbReference type="SUPFAM" id="SSF51445">
    <property type="entry name" value="(Trans)glycosidases"/>
    <property type="match status" value="1"/>
</dbReference>
<dbReference type="PANTHER" id="PTHR14363:SF17">
    <property type="entry name" value="HEPARANASE-LIKE PROTEIN 3"/>
    <property type="match status" value="1"/>
</dbReference>
<comment type="subcellular location">
    <subcellularLocation>
        <location evidence="9">Lysosome membrane</location>
        <topology evidence="9">Peripheral membrane protein</topology>
    </subcellularLocation>
    <subcellularLocation>
        <location evidence="1">Secreted</location>
    </subcellularLocation>
</comment>
<evidence type="ECO:0000256" key="8">
    <source>
        <dbReference type="ARBA" id="ARBA00023228"/>
    </source>
</evidence>
<feature type="signal peptide" evidence="11">
    <location>
        <begin position="1"/>
        <end position="29"/>
    </location>
</feature>
<sequence>MGGALQLLQLLGSVFWALFFLAGFGRVFCQTHTGGGGGGGGGSGNGRGGLVLGTAVVNGKFPIATTDADFVCATIDWWPPEKCDYGTCSWGLASLLNLDLSNPILLNAIKAFSPLKIRLGGSLQDKVIYETGHPGRPCTPFVRNTSEMFGFSEGCLPMSRWDELNEFFKKAGPVIIFGLNALNGRIPLADGSFGGPWDSTNAAALIHYTVSKGYSVHGWELGNELSGNGVGTRVAADQYAADTISLKSIVDNIYQGFQVKPLVLGPGGFFDAPWFSEYISKTKPYSLDAITHHIYNLGAGVDAHLVERILDPSYLDGEAQTFSDLQGILKRAGTKTTAWVGEAGGAYNSGHNLVTNAFVFSFWYLDQLGMASKYDTKSYCRQSLIGGNYGLLNTTTFNPNPDYYSALLWHRLMGTNVLSTTFNGTKKTRAYAHCARDSEGITLLLINLDGNTTSQVIVNSETSFIKALKRDRGAYKKKFGRLPSIRKTSGFTREEYHLTAKDGDLHSQTMLLNGSPLAVDQNGNIPSLEPSKVDASEPVTVAPYSIVFIHIPYFYAPACR</sequence>
<evidence type="ECO:0000256" key="4">
    <source>
        <dbReference type="ARBA" id="ARBA00022729"/>
    </source>
</evidence>
<keyword evidence="4 11" id="KW-0732">Signal</keyword>
<reference evidence="12" key="2">
    <citation type="submission" date="2023-04" db="EMBL/GenBank/DDBJ databases">
        <authorList>
            <person name="Bruccoleri R.E."/>
            <person name="Oakeley E.J."/>
            <person name="Faust A.-M."/>
            <person name="Dessus-Babus S."/>
            <person name="Altorfer M."/>
            <person name="Burckhardt D."/>
            <person name="Oertli M."/>
            <person name="Naumann U."/>
            <person name="Petersen F."/>
            <person name="Wong J."/>
        </authorList>
    </citation>
    <scope>NUCLEOTIDE SEQUENCE</scope>
    <source>
        <strain evidence="12">GSM-AAB239-AS_SAM_17_03QT</strain>
        <tissue evidence="12">Leaf</tissue>
    </source>
</reference>
<evidence type="ECO:0000256" key="3">
    <source>
        <dbReference type="ARBA" id="ARBA00022525"/>
    </source>
</evidence>
<keyword evidence="6" id="KW-0472">Membrane</keyword>
<comment type="similarity">
    <text evidence="2">Belongs to the glycosyl hydrolase 79 family.</text>
</comment>
<evidence type="ECO:0000256" key="9">
    <source>
        <dbReference type="ARBA" id="ARBA00023765"/>
    </source>
</evidence>
<organism evidence="12 13">
    <name type="scientific">Iris pallida</name>
    <name type="common">Sweet iris</name>
    <dbReference type="NCBI Taxonomy" id="29817"/>
    <lineage>
        <taxon>Eukaryota</taxon>
        <taxon>Viridiplantae</taxon>
        <taxon>Streptophyta</taxon>
        <taxon>Embryophyta</taxon>
        <taxon>Tracheophyta</taxon>
        <taxon>Spermatophyta</taxon>
        <taxon>Magnoliopsida</taxon>
        <taxon>Liliopsida</taxon>
        <taxon>Asparagales</taxon>
        <taxon>Iridaceae</taxon>
        <taxon>Iridoideae</taxon>
        <taxon>Irideae</taxon>
        <taxon>Iris</taxon>
    </lineage>
</organism>
<evidence type="ECO:0000256" key="7">
    <source>
        <dbReference type="ARBA" id="ARBA00023180"/>
    </source>
</evidence>
<evidence type="ECO:0000256" key="1">
    <source>
        <dbReference type="ARBA" id="ARBA00004613"/>
    </source>
</evidence>
<dbReference type="Proteomes" id="UP001140949">
    <property type="component" value="Unassembled WGS sequence"/>
</dbReference>
<gene>
    <name evidence="12" type="ORF">M6B38_349405</name>
</gene>
<evidence type="ECO:0000313" key="12">
    <source>
        <dbReference type="EMBL" id="KAJ6831315.1"/>
    </source>
</evidence>
<comment type="function">
    <text evidence="10">Endoglycosidase which is a cell surface and extracellular matrix-degrading enzyme. Cleaves heparan sulfate proteoglycans (HSPGs) into heparan sulfate side chains and core proteoglycans.</text>
</comment>
<keyword evidence="5" id="KW-0378">Hydrolase</keyword>
<protein>
    <submittedName>
        <fullName evidence="12">Heparanase-like protein 3</fullName>
    </submittedName>
</protein>
<accession>A0AAX6GSK3</accession>
<dbReference type="GO" id="GO:0005576">
    <property type="term" value="C:extracellular region"/>
    <property type="evidence" value="ECO:0007669"/>
    <property type="project" value="UniProtKB-SubCell"/>
</dbReference>
<reference evidence="12" key="1">
    <citation type="journal article" date="2023" name="GigaByte">
        <title>Genome assembly of the bearded iris, Iris pallida Lam.</title>
        <authorList>
            <person name="Bruccoleri R.E."/>
            <person name="Oakeley E.J."/>
            <person name="Faust A.M.E."/>
            <person name="Altorfer M."/>
            <person name="Dessus-Babus S."/>
            <person name="Burckhardt D."/>
            <person name="Oertli M."/>
            <person name="Naumann U."/>
            <person name="Petersen F."/>
            <person name="Wong J."/>
        </authorList>
    </citation>
    <scope>NUCLEOTIDE SEQUENCE</scope>
    <source>
        <strain evidence="12">GSM-AAB239-AS_SAM_17_03QT</strain>
    </source>
</reference>
<feature type="chain" id="PRO_5043735753" evidence="11">
    <location>
        <begin position="30"/>
        <end position="560"/>
    </location>
</feature>
<dbReference type="Gene3D" id="3.20.20.80">
    <property type="entry name" value="Glycosidases"/>
    <property type="match status" value="1"/>
</dbReference>
<dbReference type="PANTHER" id="PTHR14363">
    <property type="entry name" value="HEPARANASE-RELATED"/>
    <property type="match status" value="1"/>
</dbReference>
<dbReference type="InterPro" id="IPR017853">
    <property type="entry name" value="GH"/>
</dbReference>
<evidence type="ECO:0000313" key="13">
    <source>
        <dbReference type="Proteomes" id="UP001140949"/>
    </source>
</evidence>
<dbReference type="GO" id="GO:0004566">
    <property type="term" value="F:beta-glucuronidase activity"/>
    <property type="evidence" value="ECO:0007669"/>
    <property type="project" value="TreeGrafter"/>
</dbReference>
<dbReference type="GO" id="GO:0005765">
    <property type="term" value="C:lysosomal membrane"/>
    <property type="evidence" value="ECO:0007669"/>
    <property type="project" value="UniProtKB-SubCell"/>
</dbReference>
<dbReference type="GO" id="GO:0009505">
    <property type="term" value="C:plant-type cell wall"/>
    <property type="evidence" value="ECO:0007669"/>
    <property type="project" value="TreeGrafter"/>
</dbReference>
<evidence type="ECO:0000256" key="6">
    <source>
        <dbReference type="ARBA" id="ARBA00023136"/>
    </source>
</evidence>
<evidence type="ECO:0000256" key="2">
    <source>
        <dbReference type="ARBA" id="ARBA00009800"/>
    </source>
</evidence>
<keyword evidence="8" id="KW-0458">Lysosome</keyword>
<keyword evidence="13" id="KW-1185">Reference proteome</keyword>